<dbReference type="Pfam" id="PF00005">
    <property type="entry name" value="ABC_tran"/>
    <property type="match status" value="2"/>
</dbReference>
<evidence type="ECO:0000259" key="10">
    <source>
        <dbReference type="PROSITE" id="PS50893"/>
    </source>
</evidence>
<dbReference type="GO" id="GO:0005524">
    <property type="term" value="F:ATP binding"/>
    <property type="evidence" value="ECO:0007669"/>
    <property type="project" value="UniProtKB-KW"/>
</dbReference>
<dbReference type="InterPro" id="IPR003593">
    <property type="entry name" value="AAA+_ATPase"/>
</dbReference>
<comment type="similarity">
    <text evidence="2">Belongs to the ABC transporter superfamily. ABCG family. PDR (TC 3.A.1.205) subfamily.</text>
</comment>
<dbReference type="PROSITE" id="PS50893">
    <property type="entry name" value="ABC_TRANSPORTER_2"/>
    <property type="match status" value="2"/>
</dbReference>
<organism evidence="11 12">
    <name type="scientific">Lophiotrema nucula</name>
    <dbReference type="NCBI Taxonomy" id="690887"/>
    <lineage>
        <taxon>Eukaryota</taxon>
        <taxon>Fungi</taxon>
        <taxon>Dikarya</taxon>
        <taxon>Ascomycota</taxon>
        <taxon>Pezizomycotina</taxon>
        <taxon>Dothideomycetes</taxon>
        <taxon>Pleosporomycetidae</taxon>
        <taxon>Pleosporales</taxon>
        <taxon>Lophiotremataceae</taxon>
        <taxon>Lophiotrema</taxon>
    </lineage>
</organism>
<keyword evidence="4 9" id="KW-0812">Transmembrane</keyword>
<dbReference type="Pfam" id="PF01061">
    <property type="entry name" value="ABC2_membrane"/>
    <property type="match status" value="2"/>
</dbReference>
<dbReference type="GO" id="GO:0140359">
    <property type="term" value="F:ABC-type transporter activity"/>
    <property type="evidence" value="ECO:0007669"/>
    <property type="project" value="InterPro"/>
</dbReference>
<evidence type="ECO:0000256" key="6">
    <source>
        <dbReference type="ARBA" id="ARBA00022840"/>
    </source>
</evidence>
<gene>
    <name evidence="11" type="ORF">BDV96DRAFT_610067</name>
</gene>
<dbReference type="PANTHER" id="PTHR19241">
    <property type="entry name" value="ATP-BINDING CASSETTE TRANSPORTER"/>
    <property type="match status" value="1"/>
</dbReference>
<feature type="transmembrane region" description="Helical" evidence="9">
    <location>
        <begin position="1222"/>
        <end position="1240"/>
    </location>
</feature>
<feature type="domain" description="ABC transporter" evidence="10">
    <location>
        <begin position="730"/>
        <end position="972"/>
    </location>
</feature>
<keyword evidence="7 9" id="KW-1133">Transmembrane helix</keyword>
<keyword evidence="12" id="KW-1185">Reference proteome</keyword>
<dbReference type="EMBL" id="ML977314">
    <property type="protein sequence ID" value="KAF2119900.1"/>
    <property type="molecule type" value="Genomic_DNA"/>
</dbReference>
<evidence type="ECO:0000256" key="9">
    <source>
        <dbReference type="SAM" id="Phobius"/>
    </source>
</evidence>
<feature type="transmembrane region" description="Helical" evidence="9">
    <location>
        <begin position="1097"/>
        <end position="1117"/>
    </location>
</feature>
<evidence type="ECO:0000313" key="11">
    <source>
        <dbReference type="EMBL" id="KAF2119900.1"/>
    </source>
</evidence>
<dbReference type="CDD" id="cd03233">
    <property type="entry name" value="ABCG_PDR_domain1"/>
    <property type="match status" value="1"/>
</dbReference>
<evidence type="ECO:0000256" key="1">
    <source>
        <dbReference type="ARBA" id="ARBA00004141"/>
    </source>
</evidence>
<feature type="transmembrane region" description="Helical" evidence="9">
    <location>
        <begin position="1192"/>
        <end position="1215"/>
    </location>
</feature>
<dbReference type="InterPro" id="IPR013525">
    <property type="entry name" value="ABC2_TM"/>
</dbReference>
<accession>A0A6A5ZJR8</accession>
<protein>
    <submittedName>
        <fullName evidence="11">Pleiotropic drug resistance protein, ABC superfamily</fullName>
    </submittedName>
</protein>
<dbReference type="SMART" id="SM00382">
    <property type="entry name" value="AAA"/>
    <property type="match status" value="2"/>
</dbReference>
<evidence type="ECO:0000256" key="3">
    <source>
        <dbReference type="ARBA" id="ARBA00022448"/>
    </source>
</evidence>
<feature type="transmembrane region" description="Helical" evidence="9">
    <location>
        <begin position="499"/>
        <end position="520"/>
    </location>
</feature>
<dbReference type="InterPro" id="IPR010929">
    <property type="entry name" value="PDR_CDR_ABC"/>
</dbReference>
<keyword evidence="3" id="KW-0813">Transport</keyword>
<name>A0A6A5ZJR8_9PLEO</name>
<feature type="transmembrane region" description="Helical" evidence="9">
    <location>
        <begin position="532"/>
        <end position="551"/>
    </location>
</feature>
<dbReference type="InterPro" id="IPR034003">
    <property type="entry name" value="ABCG_PDR_2"/>
</dbReference>
<keyword evidence="8 9" id="KW-0472">Membrane</keyword>
<sequence>MGRHGQIRLGVAFRALNVSGSSSSIPYQHTVASYVLYISSILARLFTFHKKSKPPILRDFSGSVCSGEMLLVLGRPGSGCSTFLKSLAGETSGLEIDDVSNINYDGMTYPQMHQMFKGDCVYLAELDVHFPELTLGQTLMFAAVTRKKESDKKSDPRSIARDVASRFNLSDAFDTKIGNAMIRGISGGEKRRTSIAEVFIGGAQFQCWDNSTRGLDSSTALGFVQLIRSSTTSMRSTALMSIYQASDAIYENFDKVTLLYEGRQIYFGPAVLATDYFIDLGFERRPRATTADFLTSLTHPEERRVRKGFENCVPRSADEFADAWRRSAAAKAVLQEVDEVNAIYKKKYQGSDIDALRQKSLTYLIPTYLQIWLCIRRGFQRLRNNYVPTVAGIIGNTIISLVVGSVYYNLGEDTDALDKRAVLVFFSLMINAYAPAFEIMAMWAQRPIVEKHNRYAFYHPFTESCASLICDLPNKVATCIMFNTTLYFMTNLRRTAGAFFTYMVFIFATILTMSMFFRMVGSLFRTIEQTMVPVSMVILIFSAYTGFIIPVKDMVPWLSWLRRLNPIAFAYESLMVNEFAGRRFRCSYLVPVGPAYAEDGLENKVCAVIGSKPGSFDVNGSAFIVSKYGFQTGHLWRNIGIIFSMLIIFCTVHLVATEYIPARRSRGEVPLFRRSKKRTKQVKDEETGRSTGFIHHLTREERAHDQSLVRTTEFQKNKVGIERVKDQATFHWSALDYTIKVTNEPRHILKDVEGWVQPATLTALMGVTGAGKTSLLDILACRTRVGIVTGDICLGSKQRAADFQRKTGYVQQEDIHLPTTTVREALEFSAQLRQPSVKTSSERSDYVQHIINVLDMSSYAEAVIGVPGEGLNVEQRKRLSIAVEMVARPELLLFLDEPTSGLDSQTAWSICMLLRKLSDNGQAILVTIHQPSSQLFQIFDRLLLLDRTGRMLYFGDIGLDASTLIDYFERHGAAACGSSQNPAEWILDVTRRSDKADICQGVSHKDWCEIWTRSHERKEVLHQLMGLKETAVDVADSQSGSRKAEYAASFPRQLHLAVKRKFQEYWRDPMYLYSKAALCAGVTLCNGLSFYNTRLNIQGISNIFFSVFLFTQLFSTLDQQVIPRLTSGRALFEARERRSKIYSWVVMVSAHILIEIFWQTIAAFLIFVMWWYPTGLWRNQDPSFGTSERSGLAFGMIWLFNLWISTFSQTVGIGIDHEETAVQLATLFFWLSLVFCGVLLPPKDLPRFWEFVYRASPITYFIEGTVAAGLANMPIHCSELEFLHINPPSGQTCGKYLDSFISTAGGSLINPNATSDCLCCPVANATSLLGIYGVEFERRWHNFGYLAVYVLFNILATFGIYWVFRERKAKVLSIN</sequence>
<feature type="transmembrane region" description="Helical" evidence="9">
    <location>
        <begin position="1141"/>
        <end position="1172"/>
    </location>
</feature>
<dbReference type="SUPFAM" id="SSF52540">
    <property type="entry name" value="P-loop containing nucleoside triphosphate hydrolases"/>
    <property type="match status" value="2"/>
</dbReference>
<proteinExistence type="inferred from homology"/>
<comment type="subcellular location">
    <subcellularLocation>
        <location evidence="1">Membrane</location>
        <topology evidence="1">Multi-pass membrane protein</topology>
    </subcellularLocation>
</comment>
<keyword evidence="5" id="KW-0547">Nucleotide-binding</keyword>
<evidence type="ECO:0000256" key="4">
    <source>
        <dbReference type="ARBA" id="ARBA00022692"/>
    </source>
</evidence>
<feature type="transmembrane region" description="Helical" evidence="9">
    <location>
        <begin position="422"/>
        <end position="444"/>
    </location>
</feature>
<feature type="transmembrane region" description="Helical" evidence="9">
    <location>
        <begin position="1343"/>
        <end position="1364"/>
    </location>
</feature>
<dbReference type="GO" id="GO:0016020">
    <property type="term" value="C:membrane"/>
    <property type="evidence" value="ECO:0007669"/>
    <property type="project" value="UniProtKB-SubCell"/>
</dbReference>
<evidence type="ECO:0000256" key="8">
    <source>
        <dbReference type="ARBA" id="ARBA00023136"/>
    </source>
</evidence>
<dbReference type="CDD" id="cd03232">
    <property type="entry name" value="ABCG_PDR_domain2"/>
    <property type="match status" value="1"/>
</dbReference>
<dbReference type="InterPro" id="IPR034001">
    <property type="entry name" value="ABCG_PDR_1"/>
</dbReference>
<evidence type="ECO:0000256" key="2">
    <source>
        <dbReference type="ARBA" id="ARBA00006012"/>
    </source>
</evidence>
<keyword evidence="6" id="KW-0067">ATP-binding</keyword>
<dbReference type="GO" id="GO:0016887">
    <property type="term" value="F:ATP hydrolysis activity"/>
    <property type="evidence" value="ECO:0007669"/>
    <property type="project" value="InterPro"/>
</dbReference>
<dbReference type="InterPro" id="IPR027417">
    <property type="entry name" value="P-loop_NTPase"/>
</dbReference>
<evidence type="ECO:0000313" key="12">
    <source>
        <dbReference type="Proteomes" id="UP000799770"/>
    </source>
</evidence>
<feature type="domain" description="ABC transporter" evidence="10">
    <location>
        <begin position="36"/>
        <end position="286"/>
    </location>
</feature>
<dbReference type="Proteomes" id="UP000799770">
    <property type="component" value="Unassembled WGS sequence"/>
</dbReference>
<dbReference type="Gene3D" id="3.40.50.300">
    <property type="entry name" value="P-loop containing nucleotide triphosphate hydrolases"/>
    <property type="match status" value="2"/>
</dbReference>
<dbReference type="InterPro" id="IPR003439">
    <property type="entry name" value="ABC_transporter-like_ATP-bd"/>
</dbReference>
<dbReference type="FunFam" id="3.40.50.300:FF:000054">
    <property type="entry name" value="ABC multidrug transporter atrF"/>
    <property type="match status" value="1"/>
</dbReference>
<dbReference type="Pfam" id="PF06422">
    <property type="entry name" value="PDR_CDR"/>
    <property type="match status" value="1"/>
</dbReference>
<reference evidence="11" key="1">
    <citation type="journal article" date="2020" name="Stud. Mycol.">
        <title>101 Dothideomycetes genomes: a test case for predicting lifestyles and emergence of pathogens.</title>
        <authorList>
            <person name="Haridas S."/>
            <person name="Albert R."/>
            <person name="Binder M."/>
            <person name="Bloem J."/>
            <person name="Labutti K."/>
            <person name="Salamov A."/>
            <person name="Andreopoulos B."/>
            <person name="Baker S."/>
            <person name="Barry K."/>
            <person name="Bills G."/>
            <person name="Bluhm B."/>
            <person name="Cannon C."/>
            <person name="Castanera R."/>
            <person name="Culley D."/>
            <person name="Daum C."/>
            <person name="Ezra D."/>
            <person name="Gonzalez J."/>
            <person name="Henrissat B."/>
            <person name="Kuo A."/>
            <person name="Liang C."/>
            <person name="Lipzen A."/>
            <person name="Lutzoni F."/>
            <person name="Magnuson J."/>
            <person name="Mondo S."/>
            <person name="Nolan M."/>
            <person name="Ohm R."/>
            <person name="Pangilinan J."/>
            <person name="Park H.-J."/>
            <person name="Ramirez L."/>
            <person name="Alfaro M."/>
            <person name="Sun H."/>
            <person name="Tritt A."/>
            <person name="Yoshinaga Y."/>
            <person name="Zwiers L.-H."/>
            <person name="Turgeon B."/>
            <person name="Goodwin S."/>
            <person name="Spatafora J."/>
            <person name="Crous P."/>
            <person name="Grigoriev I."/>
        </authorList>
    </citation>
    <scope>NUCLEOTIDE SEQUENCE</scope>
    <source>
        <strain evidence="11">CBS 627.86</strain>
    </source>
</reference>
<feature type="transmembrane region" description="Helical" evidence="9">
    <location>
        <begin position="635"/>
        <end position="656"/>
    </location>
</feature>
<evidence type="ECO:0000256" key="5">
    <source>
        <dbReference type="ARBA" id="ARBA00022741"/>
    </source>
</evidence>
<feature type="transmembrane region" description="Helical" evidence="9">
    <location>
        <begin position="1070"/>
        <end position="1091"/>
    </location>
</feature>
<evidence type="ECO:0000256" key="7">
    <source>
        <dbReference type="ARBA" id="ARBA00022989"/>
    </source>
</evidence>
<dbReference type="OrthoDB" id="245989at2759"/>
<feature type="transmembrane region" description="Helical" evidence="9">
    <location>
        <begin position="386"/>
        <end position="410"/>
    </location>
</feature>